<dbReference type="EMBL" id="CP071382">
    <property type="protein sequence ID" value="QSV45953.1"/>
    <property type="molecule type" value="Genomic_DNA"/>
</dbReference>
<accession>A0ABX7Q4G8</accession>
<dbReference type="Pfam" id="PF12281">
    <property type="entry name" value="NTP_transf_8"/>
    <property type="match status" value="1"/>
</dbReference>
<evidence type="ECO:0000313" key="2">
    <source>
        <dbReference type="EMBL" id="QSV45953.1"/>
    </source>
</evidence>
<reference evidence="2 3" key="1">
    <citation type="submission" date="2021-03" db="EMBL/GenBank/DDBJ databases">
        <title>Geobacter metallireducens gen. nov. sp. nov., a microorganism capable of coupling the complete oxidation of organic compounds to the reduction of iron and other metals.</title>
        <authorList>
            <person name="Li Y."/>
        </authorList>
    </citation>
    <scope>NUCLEOTIDE SEQUENCE [LARGE SCALE GENOMIC DNA]</scope>
    <source>
        <strain evidence="2 3">Jerry-YX</strain>
    </source>
</reference>
<dbReference type="InterPro" id="IPR058575">
    <property type="entry name" value="NTP_transf_8_dom"/>
</dbReference>
<dbReference type="Proteomes" id="UP000663651">
    <property type="component" value="Chromosome"/>
</dbReference>
<gene>
    <name evidence="2" type="ORF">JZM60_01255</name>
</gene>
<evidence type="ECO:0000259" key="1">
    <source>
        <dbReference type="Pfam" id="PF12281"/>
    </source>
</evidence>
<feature type="domain" description="Nucleotidyltransferase-like" evidence="1">
    <location>
        <begin position="119"/>
        <end position="323"/>
    </location>
</feature>
<keyword evidence="3" id="KW-1185">Reference proteome</keyword>
<protein>
    <recommendedName>
        <fullName evidence="1">Nucleotidyltransferase-like domain-containing protein</fullName>
    </recommendedName>
</protein>
<proteinExistence type="predicted"/>
<evidence type="ECO:0000313" key="3">
    <source>
        <dbReference type="Proteomes" id="UP000663651"/>
    </source>
</evidence>
<dbReference type="RefSeq" id="WP_207163742.1">
    <property type="nucleotide sequence ID" value="NZ_CP071382.1"/>
</dbReference>
<organism evidence="2 3">
    <name type="scientific">Geobacter benzoatilyticus</name>
    <dbReference type="NCBI Taxonomy" id="2815309"/>
    <lineage>
        <taxon>Bacteria</taxon>
        <taxon>Pseudomonadati</taxon>
        <taxon>Thermodesulfobacteriota</taxon>
        <taxon>Desulfuromonadia</taxon>
        <taxon>Geobacterales</taxon>
        <taxon>Geobacteraceae</taxon>
        <taxon>Geobacter</taxon>
    </lineage>
</organism>
<name>A0ABX7Q4G8_9BACT</name>
<sequence length="325" mass="37552">MKKMRKKYSWIDIGDDARRQYIDAQSVFTAWEEAYKDMLSVRGSMRWKNQNGTDYLIRVSTVGNNKSLGPRSEETEQIHDNFVARKIAAQQRFSELSETLERQQRMNRALFVGRAPRILVDILNRLYKEGLSGFFTVIGTHALYAYEARAGVLFGETEAMATQDIDFLLDVRKRISFVTKMRYAATSMLKLIQKVDPSFRLREDQKYTAVNSRGFEVDIIRREPKNDDPHPMRLTDDEGDEFYVVPARNAGILLDGPPFSAIIVSASGHMARMNTISPLTFIQFKRWMAEQADRDTMKRSRDLLQANLVEELVNEYLPQLLTQKS</sequence>